<dbReference type="Gene3D" id="2.60.40.1120">
    <property type="entry name" value="Carboxypeptidase-like, regulatory domain"/>
    <property type="match status" value="1"/>
</dbReference>
<dbReference type="SUPFAM" id="SSF49464">
    <property type="entry name" value="Carboxypeptidase regulatory domain-like"/>
    <property type="match status" value="1"/>
</dbReference>
<evidence type="ECO:0000256" key="8">
    <source>
        <dbReference type="PROSITE-ProRule" id="PRU01360"/>
    </source>
</evidence>
<evidence type="ECO:0000256" key="1">
    <source>
        <dbReference type="ARBA" id="ARBA00004571"/>
    </source>
</evidence>
<dbReference type="PATRIC" id="fig|1203610.3.peg.1945"/>
<reference evidence="10 11" key="1">
    <citation type="submission" date="2013-04" db="EMBL/GenBank/DDBJ databases">
        <title>The Genome Sequence of Parabacteroides gordonii DSM 23371.</title>
        <authorList>
            <consortium name="The Broad Institute Genomics Platform"/>
            <person name="Earl A."/>
            <person name="Ward D."/>
            <person name="Feldgarden M."/>
            <person name="Gevers D."/>
            <person name="Martens E."/>
            <person name="Sakamoto M."/>
            <person name="Benno Y."/>
            <person name="Suzuki N."/>
            <person name="Matsunaga N."/>
            <person name="Koshihara K."/>
            <person name="Seki M."/>
            <person name="Komiya H."/>
            <person name="Walker B."/>
            <person name="Young S."/>
            <person name="Zeng Q."/>
            <person name="Gargeya S."/>
            <person name="Fitzgerald M."/>
            <person name="Haas B."/>
            <person name="Abouelleil A."/>
            <person name="Allen A.W."/>
            <person name="Alvarado L."/>
            <person name="Arachchi H.M."/>
            <person name="Berlin A.M."/>
            <person name="Chapman S.B."/>
            <person name="Gainer-Dewar J."/>
            <person name="Goldberg J."/>
            <person name="Griggs A."/>
            <person name="Gujja S."/>
            <person name="Hansen M."/>
            <person name="Howarth C."/>
            <person name="Imamovic A."/>
            <person name="Ireland A."/>
            <person name="Larimer J."/>
            <person name="McCowan C."/>
            <person name="Murphy C."/>
            <person name="Pearson M."/>
            <person name="Poon T.W."/>
            <person name="Priest M."/>
            <person name="Roberts A."/>
            <person name="Saif S."/>
            <person name="Shea T."/>
            <person name="Sisk P."/>
            <person name="Sykes S."/>
            <person name="Wortman J."/>
            <person name="Nusbaum C."/>
            <person name="Birren B."/>
        </authorList>
    </citation>
    <scope>NUCLEOTIDE SEQUENCE [LARGE SCALE GENOMIC DNA]</scope>
    <source>
        <strain evidence="10 11">MS-1</strain>
    </source>
</reference>
<evidence type="ECO:0000256" key="6">
    <source>
        <dbReference type="ARBA" id="ARBA00023136"/>
    </source>
</evidence>
<dbReference type="InterPro" id="IPR039426">
    <property type="entry name" value="TonB-dep_rcpt-like"/>
</dbReference>
<dbReference type="SUPFAM" id="SSF56935">
    <property type="entry name" value="Porins"/>
    <property type="match status" value="1"/>
</dbReference>
<feature type="domain" description="Secretin/TonB short N-terminal" evidence="9">
    <location>
        <begin position="94"/>
        <end position="145"/>
    </location>
</feature>
<dbReference type="InterPro" id="IPR012910">
    <property type="entry name" value="Plug_dom"/>
</dbReference>
<keyword evidence="7 8" id="KW-0998">Cell outer membrane</keyword>
<dbReference type="Gene3D" id="2.170.130.10">
    <property type="entry name" value="TonB-dependent receptor, plug domain"/>
    <property type="match status" value="1"/>
</dbReference>
<evidence type="ECO:0000256" key="4">
    <source>
        <dbReference type="ARBA" id="ARBA00022692"/>
    </source>
</evidence>
<keyword evidence="4 8" id="KW-0812">Transmembrane</keyword>
<dbReference type="GO" id="GO:0015344">
    <property type="term" value="F:siderophore uptake transmembrane transporter activity"/>
    <property type="evidence" value="ECO:0007669"/>
    <property type="project" value="TreeGrafter"/>
</dbReference>
<evidence type="ECO:0000313" key="11">
    <source>
        <dbReference type="Proteomes" id="UP000033035"/>
    </source>
</evidence>
<dbReference type="FunFam" id="2.60.40.1120:FF:000003">
    <property type="entry name" value="Outer membrane protein Omp121"/>
    <property type="match status" value="1"/>
</dbReference>
<dbReference type="NCBIfam" id="TIGR04056">
    <property type="entry name" value="OMP_RagA_SusC"/>
    <property type="match status" value="1"/>
</dbReference>
<dbReference type="AlphaFoldDB" id="A0A0F5JJ38"/>
<keyword evidence="3 8" id="KW-1134">Transmembrane beta strand</keyword>
<dbReference type="PROSITE" id="PS52016">
    <property type="entry name" value="TONB_DEPENDENT_REC_3"/>
    <property type="match status" value="1"/>
</dbReference>
<dbReference type="InterPro" id="IPR037066">
    <property type="entry name" value="Plug_dom_sf"/>
</dbReference>
<dbReference type="GO" id="GO:0044718">
    <property type="term" value="P:siderophore transmembrane transport"/>
    <property type="evidence" value="ECO:0007669"/>
    <property type="project" value="TreeGrafter"/>
</dbReference>
<name>A0A0F5JJ38_9BACT</name>
<dbReference type="InterPro" id="IPR011662">
    <property type="entry name" value="Secretin/TonB_short_N"/>
</dbReference>
<comment type="caution">
    <text evidence="10">The sequence shown here is derived from an EMBL/GenBank/DDBJ whole genome shotgun (WGS) entry which is preliminary data.</text>
</comment>
<dbReference type="HOGENOM" id="CLU_004317_1_1_10"/>
<dbReference type="Pfam" id="PF13715">
    <property type="entry name" value="CarbopepD_reg_2"/>
    <property type="match status" value="1"/>
</dbReference>
<dbReference type="EMBL" id="AQHW01000012">
    <property type="protein sequence ID" value="KKB57580.1"/>
    <property type="molecule type" value="Genomic_DNA"/>
</dbReference>
<dbReference type="SMART" id="SM00965">
    <property type="entry name" value="STN"/>
    <property type="match status" value="1"/>
</dbReference>
<accession>A0A0F5JJ38</accession>
<dbReference type="InterPro" id="IPR036942">
    <property type="entry name" value="Beta-barrel_TonB_sf"/>
</dbReference>
<dbReference type="Pfam" id="PF07660">
    <property type="entry name" value="STN"/>
    <property type="match status" value="1"/>
</dbReference>
<keyword evidence="11" id="KW-1185">Reference proteome</keyword>
<gene>
    <name evidence="10" type="ORF">HMPREF1536_01894</name>
</gene>
<evidence type="ECO:0000256" key="2">
    <source>
        <dbReference type="ARBA" id="ARBA00022448"/>
    </source>
</evidence>
<evidence type="ECO:0000313" key="10">
    <source>
        <dbReference type="EMBL" id="KKB57580.1"/>
    </source>
</evidence>
<evidence type="ECO:0000256" key="7">
    <source>
        <dbReference type="ARBA" id="ARBA00023237"/>
    </source>
</evidence>
<dbReference type="InterPro" id="IPR023996">
    <property type="entry name" value="TonB-dep_OMP_SusC/RagA"/>
</dbReference>
<evidence type="ECO:0000259" key="9">
    <source>
        <dbReference type="SMART" id="SM00965"/>
    </source>
</evidence>
<comment type="subcellular location">
    <subcellularLocation>
        <location evidence="1 8">Cell outer membrane</location>
        <topology evidence="1 8">Multi-pass membrane protein</topology>
    </subcellularLocation>
</comment>
<keyword evidence="6 8" id="KW-0472">Membrane</keyword>
<evidence type="ECO:0000256" key="3">
    <source>
        <dbReference type="ARBA" id="ARBA00022452"/>
    </source>
</evidence>
<dbReference type="PANTHER" id="PTHR30069:SF29">
    <property type="entry name" value="HEMOGLOBIN AND HEMOGLOBIN-HAPTOGLOBIN-BINDING PROTEIN 1-RELATED"/>
    <property type="match status" value="1"/>
</dbReference>
<dbReference type="PANTHER" id="PTHR30069">
    <property type="entry name" value="TONB-DEPENDENT OUTER MEMBRANE RECEPTOR"/>
    <property type="match status" value="1"/>
</dbReference>
<evidence type="ECO:0000256" key="5">
    <source>
        <dbReference type="ARBA" id="ARBA00022729"/>
    </source>
</evidence>
<keyword evidence="2 8" id="KW-0813">Transport</keyword>
<keyword evidence="5" id="KW-0732">Signal</keyword>
<dbReference type="FunFam" id="2.170.130.10:FF:000003">
    <property type="entry name" value="SusC/RagA family TonB-linked outer membrane protein"/>
    <property type="match status" value="1"/>
</dbReference>
<organism evidence="10 11">
    <name type="scientific">Parabacteroides gordonii MS-1 = DSM 23371</name>
    <dbReference type="NCBI Taxonomy" id="1203610"/>
    <lineage>
        <taxon>Bacteria</taxon>
        <taxon>Pseudomonadati</taxon>
        <taxon>Bacteroidota</taxon>
        <taxon>Bacteroidia</taxon>
        <taxon>Bacteroidales</taxon>
        <taxon>Tannerellaceae</taxon>
        <taxon>Parabacteroides</taxon>
    </lineage>
</organism>
<comment type="similarity">
    <text evidence="8">Belongs to the TonB-dependent receptor family.</text>
</comment>
<dbReference type="Gene3D" id="2.40.170.20">
    <property type="entry name" value="TonB-dependent receptor, beta-barrel domain"/>
    <property type="match status" value="1"/>
</dbReference>
<dbReference type="STRING" id="1203610.HMPREF1536_01894"/>
<dbReference type="InterPro" id="IPR023997">
    <property type="entry name" value="TonB-dep_OMP_SusC/RagA_CS"/>
</dbReference>
<protein>
    <submittedName>
        <fullName evidence="10">SusC/RagA family TonB-linked outer membrane protein</fullName>
    </submittedName>
</protein>
<dbReference type="Proteomes" id="UP000033035">
    <property type="component" value="Unassembled WGS sequence"/>
</dbReference>
<dbReference type="NCBIfam" id="TIGR04057">
    <property type="entry name" value="SusC_RagA_signa"/>
    <property type="match status" value="1"/>
</dbReference>
<dbReference type="InterPro" id="IPR008969">
    <property type="entry name" value="CarboxyPept-like_regulatory"/>
</dbReference>
<dbReference type="GO" id="GO:0009279">
    <property type="term" value="C:cell outer membrane"/>
    <property type="evidence" value="ECO:0007669"/>
    <property type="project" value="UniProtKB-SubCell"/>
</dbReference>
<sequence length="1141" mass="128357">MSAYDVISEFKSSTNILDQYKFMKKKCTRTCYVLLLSEFKHLYRVMKLTFAFILLCVSTVFAFNANSQNARIHIDAENVQVRDVIKQIEEQTDYLFVYNYKKVDLSQQISLKLSDTPVSEVLRRIFENSDIIYAMEGHNIMLMKRESLPQQQKKRIRGYVEDQHGEPVIGANIVEKGTGNGTVTDVNGTFSLEVAINATLQISYIGYNEQEVKVTGKDQISVTLREDMQALDEVVVVGYGTQRKGNMTGAISNIKSGELTVSPIASTSNALAGRLPGLVAVQSSGQPGADAAALKIRGFGDALIIVDGVESDFNNIDANQIESISILKDGSASIYGARAGNGVILVTTKRGIDSKPMFSLNVSGTFQGVTKILKPLSSGQYVEIKRESHFNGGGTEENAPYTKEAMQEYYKGTNPLYPNTDWYDVLMRNWSPQQQYNLSVRGGSDKIKYYGFIGFMDQQTMIKKHGGNYRRYNLQSNIDAKINNSLSFQLDVVGIFEDQNTPARDMGVGGYMWEDYWSTLPIYHSSFPDPTKIPFAHGGGMGGLHITSNSELSGYYQGRNQKFQATGSLNYKVLQVEGLSAKFFANYVLDYKFGKNFTKPVDLYTWDPESDTYTLAGAFGDVSRLTHTVSKSHTLTLQGMVNYDRIFNEKHHLTAAGIFECIDYRTDNISAGRTNFLSTEIDYLFGGSTIGMYNDGDAYEMGRMSFVGRFNYAYDRKYLIETIIRADASAKFAKSHRWGYFPSVSLGWVMSEERFMKNMDVLDNLKLRASYGRSGNDAVGSFQYLTGYNFNKLYMYGSNIIKGLASTGLANPFLTWETMDIYNVGVDFSLFNRKLYGVAEAFYRDRKDIPAKRQSSLPSSFGAVLPEENLNSINNRGFELLFGTSGNVKDFVYDISGNISWSRAKYGHYEEPEYTDPDQIRIEKRSGQWVDRVFGYKSDGLFTSQAEIDALGFDQDGSGNKNLRPGDVRLVDTNGDKVLDWRDQVEIGKGSIPNWMFGANFNLKYKGFDLSLLFQGAFDYYSNLSLEVTRETFNERWTEENNDPHALIPRVGSIAPTANYASDYFYKRARYIRLKTASFGYNLPKRLITAMNIEKARVYLSGTNVFTLSNLSKYGIDPEAPNIGHYYPQQRTISLGLNVTF</sequence>
<dbReference type="Pfam" id="PF07715">
    <property type="entry name" value="Plug"/>
    <property type="match status" value="1"/>
</dbReference>
<proteinExistence type="inferred from homology"/>